<dbReference type="Pfam" id="PF11258">
    <property type="entry name" value="DUF3048"/>
    <property type="match status" value="1"/>
</dbReference>
<feature type="domain" description="DUF3048" evidence="2">
    <location>
        <begin position="107"/>
        <end position="255"/>
    </location>
</feature>
<proteinExistence type="predicted"/>
<dbReference type="InterPro" id="IPR023158">
    <property type="entry name" value="YerB-like_sf"/>
</dbReference>
<gene>
    <name evidence="4" type="ORF">CUN48_07470</name>
</gene>
<evidence type="ECO:0008006" key="6">
    <source>
        <dbReference type="Google" id="ProtNLM"/>
    </source>
</evidence>
<dbReference type="Pfam" id="PF17479">
    <property type="entry name" value="DUF3048_C"/>
    <property type="match status" value="1"/>
</dbReference>
<comment type="caution">
    <text evidence="4">The sequence shown here is derived from an EMBL/GenBank/DDBJ whole genome shotgun (WGS) entry which is preliminary data.</text>
</comment>
<evidence type="ECO:0000259" key="3">
    <source>
        <dbReference type="Pfam" id="PF17479"/>
    </source>
</evidence>
<dbReference type="SUPFAM" id="SSF159774">
    <property type="entry name" value="YerB-like"/>
    <property type="match status" value="1"/>
</dbReference>
<evidence type="ECO:0000313" key="4">
    <source>
        <dbReference type="EMBL" id="PJF47649.1"/>
    </source>
</evidence>
<evidence type="ECO:0000313" key="5">
    <source>
        <dbReference type="Proteomes" id="UP000230790"/>
    </source>
</evidence>
<evidence type="ECO:0000259" key="2">
    <source>
        <dbReference type="Pfam" id="PF11258"/>
    </source>
</evidence>
<dbReference type="InterPro" id="IPR035328">
    <property type="entry name" value="DUF3048_C"/>
</dbReference>
<protein>
    <recommendedName>
        <fullName evidence="6">DUF3048 domain-containing protein</fullName>
    </recommendedName>
</protein>
<accession>A0A2M8QCW4</accession>
<organism evidence="4 5">
    <name type="scientific">Candidatus Thermofonsia Clade 3 bacterium</name>
    <dbReference type="NCBI Taxonomy" id="2364212"/>
    <lineage>
        <taxon>Bacteria</taxon>
        <taxon>Bacillati</taxon>
        <taxon>Chloroflexota</taxon>
        <taxon>Candidatus Thermofontia</taxon>
        <taxon>Candidatus Thermofonsia Clade 3</taxon>
    </lineage>
</organism>
<reference evidence="4 5" key="1">
    <citation type="submission" date="2017-11" db="EMBL/GenBank/DDBJ databases">
        <title>Evolution of Phototrophy in the Chloroflexi Phylum Driven by Horizontal Gene Transfer.</title>
        <authorList>
            <person name="Ward L.M."/>
            <person name="Hemp J."/>
            <person name="Shih P.M."/>
            <person name="Mcglynn S.E."/>
            <person name="Fischer W."/>
        </authorList>
    </citation>
    <scope>NUCLEOTIDE SEQUENCE [LARGE SCALE GENOMIC DNA]</scope>
    <source>
        <strain evidence="4">JP3_7</strain>
    </source>
</reference>
<dbReference type="AlphaFoldDB" id="A0A2M8QCW4"/>
<dbReference type="InterPro" id="IPR021416">
    <property type="entry name" value="DUF3048_N"/>
</dbReference>
<name>A0A2M8QCW4_9CHLR</name>
<feature type="region of interest" description="Disordered" evidence="1">
    <location>
        <begin position="60"/>
        <end position="82"/>
    </location>
</feature>
<evidence type="ECO:0000256" key="1">
    <source>
        <dbReference type="SAM" id="MobiDB-lite"/>
    </source>
</evidence>
<feature type="domain" description="DUF3048" evidence="3">
    <location>
        <begin position="282"/>
        <end position="397"/>
    </location>
</feature>
<feature type="compositionally biased region" description="Pro residues" evidence="1">
    <location>
        <begin position="63"/>
        <end position="76"/>
    </location>
</feature>
<dbReference type="EMBL" id="PGTN01000039">
    <property type="protein sequence ID" value="PJF47649.1"/>
    <property type="molecule type" value="Genomic_DNA"/>
</dbReference>
<sequence>MRCLYNCFTLLDKIAMSIVHGHRAIAALGPLFAFLLAACGSGERTPTPENFQPIVTIYAPTAAPSPTPEPPTPLPQPESTAALEAAGAVTDAATSAASPIGENVNPFTGLVVADPAVLRRRPLLVKVANTSDVRPQSGLNSADIVVEHYSEGSITRFTALFLTNAPAKVGSVRSCRLIDIELPMIFDAALLCSGTSPGVKPLMRASWAYRNNLTMISDMGGTECATCPAFRTSDRLPPHNLFANTVRAWEELDRRGNNTPSSFRAWTFDPNPPQGKPTTLVEVGYKSGSVIWTYDPPSGRWLKSLRKEKQIDALTREQLFAANVLVVHAPHVTTLIQEDVSGARSIEIQLWGEGPLRVFRDGIEIGGRWRRGPEIGMFDLLDVNGNKIPLKPGNTWIQLVPMSDIAVNTQ</sequence>
<dbReference type="Proteomes" id="UP000230790">
    <property type="component" value="Unassembled WGS sequence"/>
</dbReference>
<dbReference type="Gene3D" id="3.50.90.10">
    <property type="entry name" value="YerB-like"/>
    <property type="match status" value="1"/>
</dbReference>